<protein>
    <recommendedName>
        <fullName evidence="6">Translation initiation factor eIF2B subunit beta</fullName>
    </recommendedName>
    <alternativeName>
        <fullName evidence="7">eIF2B GDP-GTP exchange factor subunit beta</fullName>
    </alternativeName>
</protein>
<dbReference type="GO" id="GO:0005085">
    <property type="term" value="F:guanyl-nucleotide exchange factor activity"/>
    <property type="evidence" value="ECO:0007669"/>
    <property type="project" value="TreeGrafter"/>
</dbReference>
<dbReference type="InterPro" id="IPR037171">
    <property type="entry name" value="NagB/RpiA_transferase-like"/>
</dbReference>
<evidence type="ECO:0000256" key="6">
    <source>
        <dbReference type="ARBA" id="ARBA00044122"/>
    </source>
</evidence>
<evidence type="ECO:0000256" key="3">
    <source>
        <dbReference type="ARBA" id="ARBA00022490"/>
    </source>
</evidence>
<organism evidence="10">
    <name type="scientific">Schistocephalus solidus</name>
    <name type="common">Tapeworm</name>
    <dbReference type="NCBI Taxonomy" id="70667"/>
    <lineage>
        <taxon>Eukaryota</taxon>
        <taxon>Metazoa</taxon>
        <taxon>Spiralia</taxon>
        <taxon>Lophotrochozoa</taxon>
        <taxon>Platyhelminthes</taxon>
        <taxon>Cestoda</taxon>
        <taxon>Eucestoda</taxon>
        <taxon>Diphyllobothriidea</taxon>
        <taxon>Diphyllobothriidae</taxon>
        <taxon>Schistocephalus</taxon>
    </lineage>
</organism>
<dbReference type="InterPro" id="IPR042529">
    <property type="entry name" value="IF_2B-like_C"/>
</dbReference>
<evidence type="ECO:0000313" key="10">
    <source>
        <dbReference type="EMBL" id="JAP39697.1"/>
    </source>
</evidence>
<evidence type="ECO:0000256" key="2">
    <source>
        <dbReference type="ARBA" id="ARBA00007251"/>
    </source>
</evidence>
<keyword evidence="4 10" id="KW-0396">Initiation factor</keyword>
<name>A0A0X3NQ87_SCHSO</name>
<reference evidence="10" key="1">
    <citation type="submission" date="2016-01" db="EMBL/GenBank/DDBJ databases">
        <title>Reference transcriptome for the parasite Schistocephalus solidus: insights into the molecular evolution of parasitism.</title>
        <authorList>
            <person name="Hebert F.O."/>
            <person name="Grambauer S."/>
            <person name="Barber I."/>
            <person name="Landry C.R."/>
            <person name="Aubin-Horth N."/>
        </authorList>
    </citation>
    <scope>NUCLEOTIDE SEQUENCE</scope>
</reference>
<dbReference type="GO" id="GO:0003743">
    <property type="term" value="F:translation initiation factor activity"/>
    <property type="evidence" value="ECO:0007669"/>
    <property type="project" value="UniProtKB-KW"/>
</dbReference>
<gene>
    <name evidence="10" type="primary">EI2BB</name>
    <name evidence="10" type="ORF">TR136781</name>
</gene>
<dbReference type="GO" id="GO:0005829">
    <property type="term" value="C:cytosol"/>
    <property type="evidence" value="ECO:0007669"/>
    <property type="project" value="UniProtKB-SubCell"/>
</dbReference>
<comment type="subunit">
    <text evidence="8">Component of the translation initiation factor 2B (eIF2B) complex which is a heterodecamer of two sets of five different subunits: alpha, beta, gamma, delta and epsilon. Subunits alpha, beta and delta comprise a regulatory subcomplex and subunits epsilon and gamma comprise a catalytic subcomplex. Within the complex, the hexameric regulatory complex resides at the center, with the two heterodimeric catalytic subcomplexes bound on opposite sides.</text>
</comment>
<accession>A0A0X3NQ87</accession>
<dbReference type="EMBL" id="GEEE01023528">
    <property type="protein sequence ID" value="JAP39697.1"/>
    <property type="molecule type" value="Transcribed_RNA"/>
</dbReference>
<dbReference type="PANTHER" id="PTHR45859:SF1">
    <property type="entry name" value="TRANSLATION INITIATION FACTOR EIF-2B SUBUNIT BETA"/>
    <property type="match status" value="1"/>
</dbReference>
<keyword evidence="3" id="KW-0963">Cytoplasm</keyword>
<dbReference type="SUPFAM" id="SSF100950">
    <property type="entry name" value="NagB/RpiA/CoA transferase-like"/>
    <property type="match status" value="1"/>
</dbReference>
<keyword evidence="5" id="KW-0648">Protein biosynthesis</keyword>
<comment type="similarity">
    <text evidence="2 9">Belongs to the eIF-2B alpha/beta/delta subunits family.</text>
</comment>
<evidence type="ECO:0000256" key="4">
    <source>
        <dbReference type="ARBA" id="ARBA00022540"/>
    </source>
</evidence>
<evidence type="ECO:0000256" key="1">
    <source>
        <dbReference type="ARBA" id="ARBA00004514"/>
    </source>
</evidence>
<dbReference type="Gene3D" id="3.40.50.10470">
    <property type="entry name" value="Translation initiation factor eif-2b, domain 2"/>
    <property type="match status" value="1"/>
</dbReference>
<evidence type="ECO:0000256" key="9">
    <source>
        <dbReference type="RuleBase" id="RU003814"/>
    </source>
</evidence>
<evidence type="ECO:0000256" key="5">
    <source>
        <dbReference type="ARBA" id="ARBA00022917"/>
    </source>
</evidence>
<dbReference type="Pfam" id="PF01008">
    <property type="entry name" value="IF-2B"/>
    <property type="match status" value="1"/>
</dbReference>
<evidence type="ECO:0000256" key="8">
    <source>
        <dbReference type="ARBA" id="ARBA00046432"/>
    </source>
</evidence>
<dbReference type="InterPro" id="IPR051855">
    <property type="entry name" value="eIF2B_beta_subunit"/>
</dbReference>
<sequence>MVPVGGYLDQIYSIPSRHAQSDLSKTIAVLKHLSKCVKDGKWNNARELIDLANTVGRALLSRSSEETVVHNTVLRFLKLIREESIKLHPGRTNERDELQLNLLSDLSSFDWSKIRRSDLIEPLTTALDDLELEINSYMDYISGLSLNFIHSDELILTVGKSNTVYNFLKYAAKKNRQFRVIVCEGFPDNHVCHFNLSNSLGPPDG</sequence>
<dbReference type="GO" id="GO:0005851">
    <property type="term" value="C:eukaryotic translation initiation factor 2B complex"/>
    <property type="evidence" value="ECO:0007669"/>
    <property type="project" value="TreeGrafter"/>
</dbReference>
<dbReference type="InterPro" id="IPR000649">
    <property type="entry name" value="IF-2B-related"/>
</dbReference>
<comment type="subcellular location">
    <subcellularLocation>
        <location evidence="1">Cytoplasm</location>
        <location evidence="1">Cytosol</location>
    </subcellularLocation>
</comment>
<evidence type="ECO:0000256" key="7">
    <source>
        <dbReference type="ARBA" id="ARBA00044228"/>
    </source>
</evidence>
<dbReference type="AlphaFoldDB" id="A0A0X3NQ87"/>
<dbReference type="PANTHER" id="PTHR45859">
    <property type="entry name" value="TRANSLATION INITIATION FACTOR EIF-2B SUBUNIT BETA"/>
    <property type="match status" value="1"/>
</dbReference>
<proteinExistence type="inferred from homology"/>